<keyword evidence="5" id="KW-1185">Reference proteome</keyword>
<dbReference type="EMBL" id="KJ705001">
    <property type="protein sequence ID" value="AIB03163.1"/>
    <property type="molecule type" value="Genomic_DNA"/>
</dbReference>
<evidence type="ECO:0000256" key="1">
    <source>
        <dbReference type="ARBA" id="ARBA00022562"/>
    </source>
</evidence>
<gene>
    <name evidence="4" type="ORF">BoHV6ORF6</name>
</gene>
<keyword evidence="1" id="KW-1048">Host nucleus</keyword>
<evidence type="ECO:0000313" key="5">
    <source>
        <dbReference type="Proteomes" id="UP000121539"/>
    </source>
</evidence>
<protein>
    <submittedName>
        <fullName evidence="4">Single-stranded DNA binding protein</fullName>
    </submittedName>
</protein>
<dbReference type="Proteomes" id="UP000121539">
    <property type="component" value="Segment"/>
</dbReference>
<evidence type="ECO:0000256" key="3">
    <source>
        <dbReference type="ARBA" id="ARBA00023125"/>
    </source>
</evidence>
<keyword evidence="3" id="KW-0238">DNA-binding</keyword>
<dbReference type="InterPro" id="IPR000635">
    <property type="entry name" value="Viral_ssDNA-bd"/>
</dbReference>
<proteinExistence type="inferred from homology"/>
<dbReference type="Gene3D" id="1.20.190.40">
    <property type="entry name" value="Viral ssDNA binding protein, head domain"/>
    <property type="match status" value="2"/>
</dbReference>
<reference evidence="4 5" key="1">
    <citation type="journal article" date="2014" name="J. Gen. Virol.">
        <title>Novel gammaherpesvirus functions encoded by bovine herpesvirus 6 (bovine lymphotropic virus).</title>
        <authorList>
            <person name="Jia J."/>
            <person name="Delhon G."/>
            <person name="Tulman E.R."/>
            <person name="Diel D.G."/>
            <person name="Osorio F.A."/>
            <person name="Wen X."/>
            <person name="Kutish G.F."/>
            <person name="Rock D.L."/>
        </authorList>
    </citation>
    <scope>NUCLEOTIDE SEQUENCE [LARGE SCALE GENOMIC DNA]</scope>
    <source>
        <strain evidence="4">Pennsylvania 47</strain>
    </source>
</reference>
<dbReference type="OrthoDB" id="176at10239"/>
<dbReference type="GeneID" id="19620142"/>
<evidence type="ECO:0000256" key="2">
    <source>
        <dbReference type="ARBA" id="ARBA00022705"/>
    </source>
</evidence>
<evidence type="ECO:0000313" key="4">
    <source>
        <dbReference type="EMBL" id="AIB03163.1"/>
    </source>
</evidence>
<dbReference type="InterPro" id="IPR035989">
    <property type="entry name" value="DBP_sf"/>
</dbReference>
<dbReference type="InterPro" id="IPR043031">
    <property type="entry name" value="Viral_ssDBP_head"/>
</dbReference>
<name>A0A060CXG4_9GAMA</name>
<dbReference type="GO" id="GO:0042025">
    <property type="term" value="C:host cell nucleus"/>
    <property type="evidence" value="ECO:0007669"/>
    <property type="project" value="InterPro"/>
</dbReference>
<dbReference type="SUPFAM" id="SSF118208">
    <property type="entry name" value="Viral ssDNA binding protein"/>
    <property type="match status" value="1"/>
</dbReference>
<organism evidence="4 5">
    <name type="scientific">Bovine gammaherpesvirus 6</name>
    <dbReference type="NCBI Taxonomy" id="1504288"/>
    <lineage>
        <taxon>Viruses</taxon>
        <taxon>Duplodnaviria</taxon>
        <taxon>Heunggongvirae</taxon>
        <taxon>Peploviricota</taxon>
        <taxon>Herviviricetes</taxon>
        <taxon>Herpesvirales</taxon>
        <taxon>Orthoherpesviridae</taxon>
        <taxon>Gammaherpesvirinae</taxon>
        <taxon>Macavirus</taxon>
        <taxon>Macavirus bovinegamma6</taxon>
    </lineage>
</organism>
<sequence>MAFRNQQVQNIEDNIGSKATIGPCGFIYIYPKSHFNFAEISLLGDRCEASAVLSLPLLHGVTVEDGFLNNVKAVHKKVDLTTISVRLTTYHSHAFVFHNGEEFTPIFQGPGLRQICETARDIFGYSKFTPVAGLACVNAADVCPPIFNENDTVMAVAVTEGFKERLFFGKLVYVKSQLHSVLINKTEVYKVPLYDEDLFAKQNSIPRFYSPELSEYMYYNLYTGMAQALRIKNVTGLIEAIQNQFTQDKYKIAKLSHLKEFTAATVNSQDSTLMVIDAVASELALSYGMSFLEAPQDKSKLQDYLNWDIFSSCETDEERVKALERWNAHQAIHVHAQLFSTNSVFYINRIAKQVQSASSKVEPNVYNSYYLQHGLANLADETLFEGGDPAFGGIPTSALNGNYYTVSHLAYAASFSANALAKMCYYLQFCQHQRSTLNPAYSVQQYVGSAANSDICEQCRGECPCVCINTLFYRLKDRFPPVIPGSKRDPYVVTGVTNVFNELDFLGNFASFKDKDDEQGQADEVPKYTYWQLNQTVVERLETLGILEHSPQDDTSPLNGTMTMAKFMDTFKEIDNIVDTEVVKFINTMTKNNVNFRESVKGIHHIVQYICNPYWQAPCSVFKNLFYRTLLTVFQDIALPISIIYESENPSHGSLPSEWLKMHYQTLWTNFKSFFIDKGVITGSEFKIMHGEQFSDFFDLDAACNNMFVPVKVQVRLAKAQVIVPKNIKIKNRILFSGTNMSDQYQNAFLKSSGKKENYILNGPYVKFLNEFHRTLFPNLKISSLYMWSNFCKRKQIPAMPDVPKEELSNFFSYISNNSRLFDEVNLLDVIPDSFVTYAKQRLNNAILRACGQTQFYAGTLHSILPKVQYVSAAEYPHVLNKTKISSVGEYEAATAQAKAMVINSSIRESASNVARLRPIITLPIVVNKYTGITGNAQIFQSANLGYFMGRGVDKNLLMDSYVAKRQPNAYMRRRHVFITPLVGTLIKHSFQHQTTSFEIEAIKKSIQVILEEKQDERVFNSVTCELVKSLGFACKDLNMDDLEFFLGQYSMFANNILENIEYLSNVDGPWTEEWAKEVLEASTVTSENVEFVPFDYTPALLGEPQIVAQGGNGANVSGRKRKLHSMLNNIDL</sequence>
<dbReference type="KEGG" id="vg:19620142"/>
<dbReference type="GO" id="GO:0006260">
    <property type="term" value="P:DNA replication"/>
    <property type="evidence" value="ECO:0007669"/>
    <property type="project" value="UniProtKB-KW"/>
</dbReference>
<dbReference type="Pfam" id="PF00747">
    <property type="entry name" value="Viral_DNA_bp"/>
    <property type="match status" value="1"/>
</dbReference>
<keyword evidence="2" id="KW-0235">DNA replication</keyword>
<accession>A0A060CXG4</accession>
<dbReference type="GO" id="GO:0003697">
    <property type="term" value="F:single-stranded DNA binding"/>
    <property type="evidence" value="ECO:0007669"/>
    <property type="project" value="InterPro"/>
</dbReference>
<dbReference type="HAMAP" id="MF_04007">
    <property type="entry name" value="HSV_DNBI"/>
    <property type="match status" value="1"/>
</dbReference>
<dbReference type="RefSeq" id="YP_009041987.1">
    <property type="nucleotide sequence ID" value="NC_024303.1"/>
</dbReference>